<organism evidence="2 3">
    <name type="scientific">Actinacidiphila epipremni</name>
    <dbReference type="NCBI Taxonomy" id="2053013"/>
    <lineage>
        <taxon>Bacteria</taxon>
        <taxon>Bacillati</taxon>
        <taxon>Actinomycetota</taxon>
        <taxon>Actinomycetes</taxon>
        <taxon>Kitasatosporales</taxon>
        <taxon>Streptomycetaceae</taxon>
        <taxon>Actinacidiphila</taxon>
    </lineage>
</organism>
<dbReference type="PANTHER" id="PTHR46696:SF1">
    <property type="entry name" value="CYTOCHROME P450 YJIB-RELATED"/>
    <property type="match status" value="1"/>
</dbReference>
<keyword evidence="3" id="KW-1185">Reference proteome</keyword>
<dbReference type="InterPro" id="IPR036396">
    <property type="entry name" value="Cyt_P450_sf"/>
</dbReference>
<comment type="caution">
    <text evidence="2">The sequence shown here is derived from an EMBL/GenBank/DDBJ whole genome shotgun (WGS) entry which is preliminary data.</text>
</comment>
<comment type="similarity">
    <text evidence="1">Belongs to the cytochrome P450 family.</text>
</comment>
<dbReference type="SUPFAM" id="SSF48264">
    <property type="entry name" value="Cytochrome P450"/>
    <property type="match status" value="1"/>
</dbReference>
<dbReference type="InterPro" id="IPR002397">
    <property type="entry name" value="Cyt_P450_B"/>
</dbReference>
<proteinExistence type="inferred from homology"/>
<dbReference type="EMBL" id="JAATEJ010000010">
    <property type="protein sequence ID" value="NJP44739.1"/>
    <property type="molecule type" value="Genomic_DNA"/>
</dbReference>
<dbReference type="RefSeq" id="WP_167983594.1">
    <property type="nucleotide sequence ID" value="NZ_JAATEJ010000010.1"/>
</dbReference>
<dbReference type="Proteomes" id="UP000734511">
    <property type="component" value="Unassembled WGS sequence"/>
</dbReference>
<name>A0ABX0ZR37_9ACTN</name>
<reference evidence="2 3" key="1">
    <citation type="submission" date="2020-03" db="EMBL/GenBank/DDBJ databases">
        <title>WGS of actinomycetes isolated from Thailand.</title>
        <authorList>
            <person name="Thawai C."/>
        </authorList>
    </citation>
    <scope>NUCLEOTIDE SEQUENCE [LARGE SCALE GENOMIC DNA]</scope>
    <source>
        <strain evidence="2 3">PRB2-1</strain>
    </source>
</reference>
<dbReference type="PANTHER" id="PTHR46696">
    <property type="entry name" value="P450, PUTATIVE (EUROFUNG)-RELATED"/>
    <property type="match status" value="1"/>
</dbReference>
<dbReference type="Gene3D" id="1.10.630.10">
    <property type="entry name" value="Cytochrome P450"/>
    <property type="match status" value="1"/>
</dbReference>
<evidence type="ECO:0000256" key="1">
    <source>
        <dbReference type="ARBA" id="ARBA00010617"/>
    </source>
</evidence>
<protein>
    <submittedName>
        <fullName evidence="2">Cytochrome P450</fullName>
    </submittedName>
</protein>
<gene>
    <name evidence="2" type="ORF">HCN08_15245</name>
</gene>
<dbReference type="PRINTS" id="PR00359">
    <property type="entry name" value="BP450"/>
</dbReference>
<evidence type="ECO:0000313" key="3">
    <source>
        <dbReference type="Proteomes" id="UP000734511"/>
    </source>
</evidence>
<evidence type="ECO:0000313" key="2">
    <source>
        <dbReference type="EMBL" id="NJP44739.1"/>
    </source>
</evidence>
<sequence>MPAGTLPALYGEDFAADPARGYRELRRLGPLTRVEIAPGVEAVLVTDYEAALDVLRDTHTFSKDPRPWPDAVPEDSPVRSVLGYRPAVTFSDGDTHARYRRVIGDSLALLGPHLLQTQVSDVAARLIGRFAGTGRADLVADYALQIPLRVFNLWFGVPEADGERLVARLAALSGSGADAQTGYEELGEVIGALVAERRARPRRDLTSYFLQHPAGLDDAETIRQIGVTFGGGHDFTTNLIANTLQHMIADPRYDGSVYAGAMTAHEAINEVLWRNPPQSTSTGYYVRYDTTFHGVGLRAGQLVLVSYAAANGSSQPGGETDAWGASESAHLAWGAGPHSCPARQPALLIAITAIEELTSRLCDMELAVPAEQLRWRPGPFHRALTSLPVTFTPWAPKAPPPPDER</sequence>
<accession>A0ABX0ZR37</accession>